<evidence type="ECO:0000256" key="5">
    <source>
        <dbReference type="ARBA" id="ARBA00022741"/>
    </source>
</evidence>
<keyword evidence="11" id="KW-1185">Reference proteome</keyword>
<dbReference type="EMBL" id="VOEJ01000003">
    <property type="protein sequence ID" value="TWR29636.1"/>
    <property type="molecule type" value="Genomic_DNA"/>
</dbReference>
<dbReference type="InterPro" id="IPR003594">
    <property type="entry name" value="HATPase_dom"/>
</dbReference>
<dbReference type="GO" id="GO:0005524">
    <property type="term" value="F:ATP binding"/>
    <property type="evidence" value="ECO:0007669"/>
    <property type="project" value="UniProtKB-KW"/>
</dbReference>
<protein>
    <recommendedName>
        <fullName evidence="2">histidine kinase</fullName>
        <ecNumber evidence="2">2.7.13.3</ecNumber>
    </recommendedName>
</protein>
<dbReference type="InterPro" id="IPR036890">
    <property type="entry name" value="HATPase_C_sf"/>
</dbReference>
<keyword evidence="3" id="KW-0597">Phosphoprotein</keyword>
<evidence type="ECO:0000256" key="1">
    <source>
        <dbReference type="ARBA" id="ARBA00000085"/>
    </source>
</evidence>
<organism evidence="10 11">
    <name type="scientific">Mucilaginibacter pallidiroseus</name>
    <dbReference type="NCBI Taxonomy" id="2599295"/>
    <lineage>
        <taxon>Bacteria</taxon>
        <taxon>Pseudomonadati</taxon>
        <taxon>Bacteroidota</taxon>
        <taxon>Sphingobacteriia</taxon>
        <taxon>Sphingobacteriales</taxon>
        <taxon>Sphingobacteriaceae</taxon>
        <taxon>Mucilaginibacter</taxon>
    </lineage>
</organism>
<keyword evidence="8" id="KW-0732">Signal</keyword>
<evidence type="ECO:0000313" key="11">
    <source>
        <dbReference type="Proteomes" id="UP000320042"/>
    </source>
</evidence>
<evidence type="ECO:0000256" key="3">
    <source>
        <dbReference type="ARBA" id="ARBA00022553"/>
    </source>
</evidence>
<dbReference type="AlphaFoldDB" id="A0A563UEA8"/>
<dbReference type="PANTHER" id="PTHR41523">
    <property type="entry name" value="TWO-COMPONENT SYSTEM SENSOR PROTEIN"/>
    <property type="match status" value="1"/>
</dbReference>
<feature type="chain" id="PRO_5022009778" description="histidine kinase" evidence="8">
    <location>
        <begin position="23"/>
        <end position="748"/>
    </location>
</feature>
<sequence>MKWLLKYTLLIAAALILKCASAQKLEIQSPLSKNGRTIFYTKTNIDTLIRLGNYYLNRPGEAKKDLDSALHYAQRANTASISINYKQGKGQSMLLQSKVLREAGNKDAAFVTANAVRNYATKAQLPKLLADAYMSLADFYSSENDDLAVRISYTEKAIPLYHLTGHVLDQAKALKMLGDYYHLQANNAKALILVEQSLSLFKSVGYKDLQGVYDLLGYLNARLGNDVQALKYGLLAVSTAEARSDTSMQLCTIYNRVAITYNGLKKYNEAFNYYQKALNVALLYKDKEAIQQIRFNQIILLMSMHKTKQSLNYLQSIVSHYPPGNNTRWRITALSLFATIHMDLNHMTESRRYVDSLIYYFPEFGKEFGYAPFVNQPIIKFYYKTGQFKKAYKYLVANDSMARARNNLTTIATNELMWSKIDSANGSYANALSHYQLYKAASDSLKNIDNKKQIMGLQYQFDIDNKNRDILVLKQKAQLQQNRIDNEMNVRNAVLGGLVLLMALSGLIYSRYNVKNKSNKLLTLQQIEINRQNSTLLKLVDEKEWLLKEIHHRVKNNLQIVISLLNTQSAYLENEDALEAIKNSQHRMQAMSLIHQKLYQSNDLGTIDMAVYIRELVEYLSENFSREKRIAVKMDIAAIRLAVSQAVPLGLILNEAISNAIKYAFVNRLTGQIDICLKQISDEKHLLCIADDGIGLPPDFNADNLESLGMSLMRGLTEQLDGEFTLKNDTGVKVCIVFEAMKFNNLEK</sequence>
<gene>
    <name evidence="10" type="ORF">FPZ43_07165</name>
</gene>
<dbReference type="PROSITE" id="PS50109">
    <property type="entry name" value="HIS_KIN"/>
    <property type="match status" value="1"/>
</dbReference>
<dbReference type="SMART" id="SM00387">
    <property type="entry name" value="HATPase_c"/>
    <property type="match status" value="1"/>
</dbReference>
<comment type="caution">
    <text evidence="10">The sequence shown here is derived from an EMBL/GenBank/DDBJ whole genome shotgun (WGS) entry which is preliminary data.</text>
</comment>
<dbReference type="InterPro" id="IPR019734">
    <property type="entry name" value="TPR_rpt"/>
</dbReference>
<dbReference type="SUPFAM" id="SSF55874">
    <property type="entry name" value="ATPase domain of HSP90 chaperone/DNA topoisomerase II/histidine kinase"/>
    <property type="match status" value="1"/>
</dbReference>
<feature type="domain" description="Histidine kinase" evidence="9">
    <location>
        <begin position="549"/>
        <end position="742"/>
    </location>
</feature>
<dbReference type="SUPFAM" id="SSF48452">
    <property type="entry name" value="TPR-like"/>
    <property type="match status" value="2"/>
</dbReference>
<evidence type="ECO:0000256" key="2">
    <source>
        <dbReference type="ARBA" id="ARBA00012438"/>
    </source>
</evidence>
<keyword evidence="7" id="KW-0067">ATP-binding</keyword>
<dbReference type="Pfam" id="PF02518">
    <property type="entry name" value="HATPase_c"/>
    <property type="match status" value="1"/>
</dbReference>
<dbReference type="PANTHER" id="PTHR41523:SF8">
    <property type="entry name" value="ETHYLENE RESPONSE SENSOR PROTEIN"/>
    <property type="match status" value="1"/>
</dbReference>
<dbReference type="Gene3D" id="3.30.565.10">
    <property type="entry name" value="Histidine kinase-like ATPase, C-terminal domain"/>
    <property type="match status" value="1"/>
</dbReference>
<proteinExistence type="predicted"/>
<reference evidence="10 11" key="1">
    <citation type="submission" date="2019-07" db="EMBL/GenBank/DDBJ databases">
        <authorList>
            <person name="Kim J."/>
        </authorList>
    </citation>
    <scope>NUCLEOTIDE SEQUENCE [LARGE SCALE GENOMIC DNA]</scope>
    <source>
        <strain evidence="11">dk17</strain>
    </source>
</reference>
<evidence type="ECO:0000259" key="9">
    <source>
        <dbReference type="PROSITE" id="PS50109"/>
    </source>
</evidence>
<feature type="signal peptide" evidence="8">
    <location>
        <begin position="1"/>
        <end position="22"/>
    </location>
</feature>
<evidence type="ECO:0000313" key="10">
    <source>
        <dbReference type="EMBL" id="TWR29636.1"/>
    </source>
</evidence>
<dbReference type="OrthoDB" id="1523170at2"/>
<comment type="catalytic activity">
    <reaction evidence="1">
        <text>ATP + protein L-histidine = ADP + protein N-phospho-L-histidine.</text>
        <dbReference type="EC" id="2.7.13.3"/>
    </reaction>
</comment>
<keyword evidence="5" id="KW-0547">Nucleotide-binding</keyword>
<evidence type="ECO:0000256" key="8">
    <source>
        <dbReference type="SAM" id="SignalP"/>
    </source>
</evidence>
<evidence type="ECO:0000256" key="4">
    <source>
        <dbReference type="ARBA" id="ARBA00022679"/>
    </source>
</evidence>
<dbReference type="InterPro" id="IPR011495">
    <property type="entry name" value="Sig_transdc_His_kin_sub2_dim/P"/>
</dbReference>
<evidence type="ECO:0000256" key="6">
    <source>
        <dbReference type="ARBA" id="ARBA00022777"/>
    </source>
</evidence>
<dbReference type="GO" id="GO:0004673">
    <property type="term" value="F:protein histidine kinase activity"/>
    <property type="evidence" value="ECO:0007669"/>
    <property type="project" value="UniProtKB-EC"/>
</dbReference>
<dbReference type="Proteomes" id="UP000320042">
    <property type="component" value="Unassembled WGS sequence"/>
</dbReference>
<dbReference type="InterPro" id="IPR011990">
    <property type="entry name" value="TPR-like_helical_dom_sf"/>
</dbReference>
<evidence type="ECO:0000256" key="7">
    <source>
        <dbReference type="ARBA" id="ARBA00022840"/>
    </source>
</evidence>
<accession>A0A563UEA8</accession>
<name>A0A563UEA8_9SPHI</name>
<dbReference type="EC" id="2.7.13.3" evidence="2"/>
<dbReference type="Gene3D" id="3.30.450.20">
    <property type="entry name" value="PAS domain"/>
    <property type="match status" value="1"/>
</dbReference>
<dbReference type="Pfam" id="PF07568">
    <property type="entry name" value="HisKA_2"/>
    <property type="match status" value="1"/>
</dbReference>
<dbReference type="Gene3D" id="1.25.40.10">
    <property type="entry name" value="Tetratricopeptide repeat domain"/>
    <property type="match status" value="2"/>
</dbReference>
<keyword evidence="6" id="KW-0418">Kinase</keyword>
<dbReference type="SMART" id="SM00028">
    <property type="entry name" value="TPR"/>
    <property type="match status" value="3"/>
</dbReference>
<keyword evidence="4" id="KW-0808">Transferase</keyword>
<dbReference type="InterPro" id="IPR005467">
    <property type="entry name" value="His_kinase_dom"/>
</dbReference>
<dbReference type="RefSeq" id="WP_146381191.1">
    <property type="nucleotide sequence ID" value="NZ_VOEJ01000003.1"/>
</dbReference>